<keyword evidence="1" id="KW-1185">Reference proteome</keyword>
<dbReference type="WBParaSite" id="SVE_0265900.1">
    <property type="protein sequence ID" value="SVE_0265900.1"/>
    <property type="gene ID" value="SVE_0265900"/>
</dbReference>
<protein>
    <submittedName>
        <fullName evidence="2">Uncharacterized protein</fullName>
    </submittedName>
</protein>
<reference evidence="1" key="1">
    <citation type="submission" date="2014-07" db="EMBL/GenBank/DDBJ databases">
        <authorList>
            <person name="Martin A.A"/>
            <person name="De Silva N."/>
        </authorList>
    </citation>
    <scope>NUCLEOTIDE SEQUENCE</scope>
</reference>
<sequence length="300" mass="35152">MWFRIKYFQANSYVTKNLHLREYNSLYVRPNRTKEDLTCTLFKFSKNTNLYADDRLNCLNVFDFYNVKQWEYENYVGYAINYEPKCIVPHLNAKLRFKINDTVQGIDNKIDVKFGRKDIYTFHRREIKNSSIGRHTVVGGFEHPTFSDFYELLHSASFSMFDKTIGKHIEVKNDQQLVSNKIYKCILMNVNSKNKKPNYIKETKFIIELTGENSYIWIIFLDLWFTKKYNQKKKQNNSSSTNSSMSSSQSTTKSSTVVSKISIIPTTKSKNVAAKSMNMAKTMVNKNLNINNKVISLNKK</sequence>
<dbReference type="Proteomes" id="UP000035680">
    <property type="component" value="Unassembled WGS sequence"/>
</dbReference>
<dbReference type="AlphaFoldDB" id="A0A0K0F1I4"/>
<evidence type="ECO:0000313" key="2">
    <source>
        <dbReference type="WBParaSite" id="SVE_0265900.1"/>
    </source>
</evidence>
<reference evidence="2" key="2">
    <citation type="submission" date="2015-08" db="UniProtKB">
        <authorList>
            <consortium name="WormBaseParasite"/>
        </authorList>
    </citation>
    <scope>IDENTIFICATION</scope>
</reference>
<evidence type="ECO:0000313" key="1">
    <source>
        <dbReference type="Proteomes" id="UP000035680"/>
    </source>
</evidence>
<accession>A0A0K0F1I4</accession>
<proteinExistence type="predicted"/>
<organism evidence="1 2">
    <name type="scientific">Strongyloides venezuelensis</name>
    <name type="common">Threadworm</name>
    <dbReference type="NCBI Taxonomy" id="75913"/>
    <lineage>
        <taxon>Eukaryota</taxon>
        <taxon>Metazoa</taxon>
        <taxon>Ecdysozoa</taxon>
        <taxon>Nematoda</taxon>
        <taxon>Chromadorea</taxon>
        <taxon>Rhabditida</taxon>
        <taxon>Tylenchina</taxon>
        <taxon>Panagrolaimomorpha</taxon>
        <taxon>Strongyloidoidea</taxon>
        <taxon>Strongyloididae</taxon>
        <taxon>Strongyloides</taxon>
    </lineage>
</organism>
<name>A0A0K0F1I4_STRVS</name>